<evidence type="ECO:0000313" key="3">
    <source>
        <dbReference type="Proteomes" id="UP000469558"/>
    </source>
</evidence>
<dbReference type="PANTHER" id="PTHR38700:SF1">
    <property type="entry name" value="PH DOMAIN-CONTAINING PROTEIN"/>
    <property type="match status" value="1"/>
</dbReference>
<comment type="caution">
    <text evidence="2">The sequence shown here is derived from an EMBL/GenBank/DDBJ whole genome shotgun (WGS) entry which is preliminary data.</text>
</comment>
<dbReference type="OrthoDB" id="43122at2759"/>
<accession>A0A8T9BSY5</accession>
<keyword evidence="3" id="KW-1185">Reference proteome</keyword>
<name>A0A8T9BSY5_9HELO</name>
<gene>
    <name evidence="2" type="ORF">LSUE1_G009530</name>
</gene>
<dbReference type="AlphaFoldDB" id="A0A8T9BSY5"/>
<feature type="non-terminal residue" evidence="2">
    <location>
        <position position="80"/>
    </location>
</feature>
<dbReference type="Proteomes" id="UP000469558">
    <property type="component" value="Unassembled WGS sequence"/>
</dbReference>
<dbReference type="PANTHER" id="PTHR38700">
    <property type="entry name" value="YALI0E22418P"/>
    <property type="match status" value="1"/>
</dbReference>
<feature type="region of interest" description="Disordered" evidence="1">
    <location>
        <begin position="1"/>
        <end position="27"/>
    </location>
</feature>
<dbReference type="EMBL" id="QGMK01002849">
    <property type="protein sequence ID" value="TVY55654.1"/>
    <property type="molecule type" value="Genomic_DNA"/>
</dbReference>
<proteinExistence type="predicted"/>
<evidence type="ECO:0000256" key="1">
    <source>
        <dbReference type="SAM" id="MobiDB-lite"/>
    </source>
</evidence>
<protein>
    <submittedName>
        <fullName evidence="2">Uncharacterized protein</fullName>
    </submittedName>
</protein>
<sequence length="80" mass="8591">MSMKSTKRPATSGEGMTSGMPKPLLDFTPQFKEAPQWDRSKKGKGVKGVEGVPLVEVATTHEAAMVASGMGPETMLLRRD</sequence>
<evidence type="ECO:0000313" key="2">
    <source>
        <dbReference type="EMBL" id="TVY55654.1"/>
    </source>
</evidence>
<organism evidence="2 3">
    <name type="scientific">Lachnellula suecica</name>
    <dbReference type="NCBI Taxonomy" id="602035"/>
    <lineage>
        <taxon>Eukaryota</taxon>
        <taxon>Fungi</taxon>
        <taxon>Dikarya</taxon>
        <taxon>Ascomycota</taxon>
        <taxon>Pezizomycotina</taxon>
        <taxon>Leotiomycetes</taxon>
        <taxon>Helotiales</taxon>
        <taxon>Lachnaceae</taxon>
        <taxon>Lachnellula</taxon>
    </lineage>
</organism>
<reference evidence="2 3" key="1">
    <citation type="submission" date="2018-05" db="EMBL/GenBank/DDBJ databases">
        <title>Genome sequencing and assembly of the regulated plant pathogen Lachnellula willkommii and related sister species for the development of diagnostic species identification markers.</title>
        <authorList>
            <person name="Giroux E."/>
            <person name="Bilodeau G."/>
        </authorList>
    </citation>
    <scope>NUCLEOTIDE SEQUENCE [LARGE SCALE GENOMIC DNA]</scope>
    <source>
        <strain evidence="2 3">CBS 268.59</strain>
    </source>
</reference>